<dbReference type="EMBL" id="JAPXFL010000007">
    <property type="protein sequence ID" value="KAK9504354.1"/>
    <property type="molecule type" value="Genomic_DNA"/>
</dbReference>
<sequence>MVGIIPPKPKKMKVIEVLAAVFISVAGIFIGGILAKDISVYYARKGSHGEYDDDDDDDDDDDEAEEGDEKERKKLL</sequence>
<reference evidence="3 4" key="1">
    <citation type="submission" date="2022-12" db="EMBL/GenBank/DDBJ databases">
        <title>Chromosome-level genome assembly of true bugs.</title>
        <authorList>
            <person name="Ma L."/>
            <person name="Li H."/>
        </authorList>
    </citation>
    <scope>NUCLEOTIDE SEQUENCE [LARGE SCALE GENOMIC DNA]</scope>
    <source>
        <strain evidence="3">Lab_2022b</strain>
    </source>
</reference>
<feature type="compositionally biased region" description="Acidic residues" evidence="1">
    <location>
        <begin position="51"/>
        <end position="68"/>
    </location>
</feature>
<evidence type="ECO:0008006" key="5">
    <source>
        <dbReference type="Google" id="ProtNLM"/>
    </source>
</evidence>
<evidence type="ECO:0000313" key="4">
    <source>
        <dbReference type="Proteomes" id="UP001461498"/>
    </source>
</evidence>
<comment type="caution">
    <text evidence="3">The sequence shown here is derived from an EMBL/GenBank/DDBJ whole genome shotgun (WGS) entry which is preliminary data.</text>
</comment>
<gene>
    <name evidence="3" type="ORF">O3M35_010706</name>
</gene>
<keyword evidence="4" id="KW-1185">Reference proteome</keyword>
<keyword evidence="2" id="KW-0472">Membrane</keyword>
<protein>
    <recommendedName>
        <fullName evidence="5">Transmembrane protein</fullName>
    </recommendedName>
</protein>
<proteinExistence type="predicted"/>
<dbReference type="AlphaFoldDB" id="A0AAW1D706"/>
<name>A0AAW1D706_9HEMI</name>
<keyword evidence="2" id="KW-1133">Transmembrane helix</keyword>
<evidence type="ECO:0000313" key="3">
    <source>
        <dbReference type="EMBL" id="KAK9504354.1"/>
    </source>
</evidence>
<organism evidence="3 4">
    <name type="scientific">Rhynocoris fuscipes</name>
    <dbReference type="NCBI Taxonomy" id="488301"/>
    <lineage>
        <taxon>Eukaryota</taxon>
        <taxon>Metazoa</taxon>
        <taxon>Ecdysozoa</taxon>
        <taxon>Arthropoda</taxon>
        <taxon>Hexapoda</taxon>
        <taxon>Insecta</taxon>
        <taxon>Pterygota</taxon>
        <taxon>Neoptera</taxon>
        <taxon>Paraneoptera</taxon>
        <taxon>Hemiptera</taxon>
        <taxon>Heteroptera</taxon>
        <taxon>Panheteroptera</taxon>
        <taxon>Cimicomorpha</taxon>
        <taxon>Reduviidae</taxon>
        <taxon>Harpactorinae</taxon>
        <taxon>Harpactorini</taxon>
        <taxon>Rhynocoris</taxon>
    </lineage>
</organism>
<evidence type="ECO:0000256" key="1">
    <source>
        <dbReference type="SAM" id="MobiDB-lite"/>
    </source>
</evidence>
<feature type="region of interest" description="Disordered" evidence="1">
    <location>
        <begin position="48"/>
        <end position="76"/>
    </location>
</feature>
<evidence type="ECO:0000256" key="2">
    <source>
        <dbReference type="SAM" id="Phobius"/>
    </source>
</evidence>
<accession>A0AAW1D706</accession>
<feature type="transmembrane region" description="Helical" evidence="2">
    <location>
        <begin position="17"/>
        <end position="35"/>
    </location>
</feature>
<keyword evidence="2" id="KW-0812">Transmembrane</keyword>
<dbReference type="Proteomes" id="UP001461498">
    <property type="component" value="Unassembled WGS sequence"/>
</dbReference>